<accession>A0ABZ1C7Y5</accession>
<keyword evidence="3" id="KW-1185">Reference proteome</keyword>
<protein>
    <submittedName>
        <fullName evidence="2">Uncharacterized protein</fullName>
    </submittedName>
</protein>
<gene>
    <name evidence="2" type="ORF">K1X11_000270</name>
</gene>
<keyword evidence="1" id="KW-0812">Transmembrane</keyword>
<dbReference type="Proteomes" id="UP000738431">
    <property type="component" value="Chromosome"/>
</dbReference>
<feature type="transmembrane region" description="Helical" evidence="1">
    <location>
        <begin position="12"/>
        <end position="36"/>
    </location>
</feature>
<sequence>MLSSTKPAAPSLFEITLGAVLSVVLGAVLAASYLAAQPVEQVRSLPKEPDESTVYYVTGSSRSSLGRQWLRKKQVLVEQGAFELEFNEDELNTWMSSSQAKPDGEEESGVFVAKGLNFRIDDGQLQLGLPCTFSLAGVTRDVVVQARGGFVRDGGAYAFKPAQLYVGTLDVARLPVVGDFFYDRLIAAQEIPEDVAAAWGSLSRVAVEGNVLKLERR</sequence>
<keyword evidence="1" id="KW-0472">Membrane</keyword>
<evidence type="ECO:0000256" key="1">
    <source>
        <dbReference type="SAM" id="Phobius"/>
    </source>
</evidence>
<evidence type="ECO:0000313" key="2">
    <source>
        <dbReference type="EMBL" id="WRQ87822.1"/>
    </source>
</evidence>
<evidence type="ECO:0000313" key="3">
    <source>
        <dbReference type="Proteomes" id="UP000738431"/>
    </source>
</evidence>
<keyword evidence="1" id="KW-1133">Transmembrane helix</keyword>
<organism evidence="2 3">
    <name type="scientific">Actomonas aquatica</name>
    <dbReference type="NCBI Taxonomy" id="2866162"/>
    <lineage>
        <taxon>Bacteria</taxon>
        <taxon>Pseudomonadati</taxon>
        <taxon>Verrucomicrobiota</taxon>
        <taxon>Opitutia</taxon>
        <taxon>Opitutales</taxon>
        <taxon>Opitutaceae</taxon>
        <taxon>Actomonas</taxon>
    </lineage>
</organism>
<name>A0ABZ1C7Y5_9BACT</name>
<reference evidence="2 3" key="1">
    <citation type="submission" date="2023-12" db="EMBL/GenBank/DDBJ databases">
        <title>Description of an unclassified Opitutus bacterium of Verrucomicrobiota.</title>
        <authorList>
            <person name="Zhang D.-F."/>
        </authorList>
    </citation>
    <scope>NUCLEOTIDE SEQUENCE [LARGE SCALE GENOMIC DNA]</scope>
    <source>
        <strain evidence="2 3">WL0086</strain>
    </source>
</reference>
<dbReference type="RefSeq" id="WP_221029136.1">
    <property type="nucleotide sequence ID" value="NZ_CP139781.1"/>
</dbReference>
<dbReference type="EMBL" id="CP139781">
    <property type="protein sequence ID" value="WRQ87822.1"/>
    <property type="molecule type" value="Genomic_DNA"/>
</dbReference>
<proteinExistence type="predicted"/>